<dbReference type="InterPro" id="IPR036890">
    <property type="entry name" value="HATPase_C_sf"/>
</dbReference>
<dbReference type="InterPro" id="IPR003660">
    <property type="entry name" value="HAMP_dom"/>
</dbReference>
<evidence type="ECO:0000256" key="2">
    <source>
        <dbReference type="ARBA" id="ARBA00004370"/>
    </source>
</evidence>
<evidence type="ECO:0000256" key="1">
    <source>
        <dbReference type="ARBA" id="ARBA00000085"/>
    </source>
</evidence>
<name>A0A177E7L8_9BACT</name>
<reference evidence="14 15" key="1">
    <citation type="submission" date="2016-02" db="EMBL/GenBank/DDBJ databases">
        <title>Draft genome sequence of Thermodesulfatator sp. S606.</title>
        <authorList>
            <person name="Lai Q."/>
            <person name="Cao J."/>
            <person name="Dupont S."/>
            <person name="Shao Z."/>
            <person name="Jebbar M."/>
            <person name="Alain K."/>
        </authorList>
    </citation>
    <scope>NUCLEOTIDE SEQUENCE [LARGE SCALE GENOMIC DNA]</scope>
    <source>
        <strain evidence="14 15">S606</strain>
    </source>
</reference>
<keyword evidence="11" id="KW-0812">Transmembrane</keyword>
<dbReference type="Proteomes" id="UP000076964">
    <property type="component" value="Unassembled WGS sequence"/>
</dbReference>
<sequence length="509" mass="58944">MKKFNSLYFRFTGLIILSIIATATIISLSYIYINKKNFWKNQISILQGIRYSLKENIKYFLPLNQKEAIKKLFKNYIGISNIENIALIRDDDKKILISIKPISNPKPLFFCQKGKIAKHEDHFYYRITFEITTPQKRDIEELIFLEKKKNNQSKQKYHLCFILSAKKINNQLWKPIKNSILISLIITIIITILSLLMTKRITAPLKEVTKQIIAISQGKIDKIEPKLVKSEIKEIQKLANAFNQLVEALKNKEIEVRKEIEGYIQELQKKNEELQKTVKELKESQEQLIQTEKLAGLGFIVAGIAHEINNPLQIINGYCEILLAKETDNKKINSLIKVKESVERIRKITESLGEYTRKEKDLKEINLYEVVNKAKETVKLSEKLKDINFNIKISKNITIVGRKTELQQVFINLFLNAIQAMKGKGTIYVEAKEDKKNKFVYIYVKDTGPGIPPEHRKYIFDPFFTTKDPGEGTGLGLNIVYRIITKYNGFIRVLDNDPGAVFEIILKTI</sequence>
<dbReference type="SUPFAM" id="SSF47384">
    <property type="entry name" value="Homodimeric domain of signal transducing histidine kinase"/>
    <property type="match status" value="1"/>
</dbReference>
<evidence type="ECO:0000256" key="6">
    <source>
        <dbReference type="ARBA" id="ARBA00022741"/>
    </source>
</evidence>
<dbReference type="PROSITE" id="PS50885">
    <property type="entry name" value="HAMP"/>
    <property type="match status" value="1"/>
</dbReference>
<dbReference type="SUPFAM" id="SSF55874">
    <property type="entry name" value="ATPase domain of HSP90 chaperone/DNA topoisomerase II/histidine kinase"/>
    <property type="match status" value="1"/>
</dbReference>
<dbReference type="Pfam" id="PF02518">
    <property type="entry name" value="HATPase_c"/>
    <property type="match status" value="1"/>
</dbReference>
<evidence type="ECO:0000256" key="8">
    <source>
        <dbReference type="ARBA" id="ARBA00022840"/>
    </source>
</evidence>
<dbReference type="Pfam" id="PF00512">
    <property type="entry name" value="HisKA"/>
    <property type="match status" value="1"/>
</dbReference>
<comment type="subcellular location">
    <subcellularLocation>
        <location evidence="2">Membrane</location>
    </subcellularLocation>
</comment>
<dbReference type="InterPro" id="IPR003661">
    <property type="entry name" value="HisK_dim/P_dom"/>
</dbReference>
<dbReference type="PANTHER" id="PTHR43065">
    <property type="entry name" value="SENSOR HISTIDINE KINASE"/>
    <property type="match status" value="1"/>
</dbReference>
<dbReference type="Gene3D" id="6.10.340.10">
    <property type="match status" value="1"/>
</dbReference>
<dbReference type="GO" id="GO:0000155">
    <property type="term" value="F:phosphorelay sensor kinase activity"/>
    <property type="evidence" value="ECO:0007669"/>
    <property type="project" value="InterPro"/>
</dbReference>
<evidence type="ECO:0000256" key="4">
    <source>
        <dbReference type="ARBA" id="ARBA00022553"/>
    </source>
</evidence>
<comment type="catalytic activity">
    <reaction evidence="1">
        <text>ATP + protein L-histidine = ADP + protein N-phospho-L-histidine.</text>
        <dbReference type="EC" id="2.7.13.3"/>
    </reaction>
</comment>
<dbReference type="PRINTS" id="PR00344">
    <property type="entry name" value="BCTRLSENSOR"/>
</dbReference>
<feature type="coiled-coil region" evidence="10">
    <location>
        <begin position="232"/>
        <end position="294"/>
    </location>
</feature>
<keyword evidence="5" id="KW-0808">Transferase</keyword>
<proteinExistence type="predicted"/>
<dbReference type="EC" id="2.7.13.3" evidence="3"/>
<dbReference type="RefSeq" id="WP_068541650.1">
    <property type="nucleotide sequence ID" value="NZ_LSFI01000017.1"/>
</dbReference>
<evidence type="ECO:0000256" key="3">
    <source>
        <dbReference type="ARBA" id="ARBA00012438"/>
    </source>
</evidence>
<dbReference type="InterPro" id="IPR003594">
    <property type="entry name" value="HATPase_dom"/>
</dbReference>
<keyword evidence="7" id="KW-0418">Kinase</keyword>
<keyword evidence="11" id="KW-0472">Membrane</keyword>
<dbReference type="STRING" id="1795632.TH606_04440"/>
<dbReference type="SMART" id="SM00388">
    <property type="entry name" value="HisKA"/>
    <property type="match status" value="1"/>
</dbReference>
<dbReference type="OrthoDB" id="9773246at2"/>
<dbReference type="Gene3D" id="3.30.565.10">
    <property type="entry name" value="Histidine kinase-like ATPase, C-terminal domain"/>
    <property type="match status" value="1"/>
</dbReference>
<dbReference type="PROSITE" id="PS50109">
    <property type="entry name" value="HIS_KIN"/>
    <property type="match status" value="1"/>
</dbReference>
<organism evidence="14 15">
    <name type="scientific">Thermodesulfatator autotrophicus</name>
    <dbReference type="NCBI Taxonomy" id="1795632"/>
    <lineage>
        <taxon>Bacteria</taxon>
        <taxon>Pseudomonadati</taxon>
        <taxon>Thermodesulfobacteriota</taxon>
        <taxon>Thermodesulfobacteria</taxon>
        <taxon>Thermodesulfobacteriales</taxon>
        <taxon>Thermodesulfatatoraceae</taxon>
        <taxon>Thermodesulfatator</taxon>
    </lineage>
</organism>
<keyword evidence="8" id="KW-0067">ATP-binding</keyword>
<dbReference type="PANTHER" id="PTHR43065:SF10">
    <property type="entry name" value="PEROXIDE STRESS-ACTIVATED HISTIDINE KINASE MAK3"/>
    <property type="match status" value="1"/>
</dbReference>
<gene>
    <name evidence="14" type="ORF">TH606_04440</name>
</gene>
<dbReference type="SMART" id="SM00387">
    <property type="entry name" value="HATPase_c"/>
    <property type="match status" value="1"/>
</dbReference>
<evidence type="ECO:0000259" key="12">
    <source>
        <dbReference type="PROSITE" id="PS50109"/>
    </source>
</evidence>
<keyword evidence="10" id="KW-0175">Coiled coil</keyword>
<keyword evidence="11" id="KW-1133">Transmembrane helix</keyword>
<evidence type="ECO:0000259" key="13">
    <source>
        <dbReference type="PROSITE" id="PS50885"/>
    </source>
</evidence>
<keyword evidence="9" id="KW-0902">Two-component regulatory system</keyword>
<evidence type="ECO:0000313" key="14">
    <source>
        <dbReference type="EMBL" id="OAG27885.1"/>
    </source>
</evidence>
<evidence type="ECO:0000256" key="5">
    <source>
        <dbReference type="ARBA" id="ARBA00022679"/>
    </source>
</evidence>
<evidence type="ECO:0000256" key="9">
    <source>
        <dbReference type="ARBA" id="ARBA00023012"/>
    </source>
</evidence>
<protein>
    <recommendedName>
        <fullName evidence="3">histidine kinase</fullName>
        <ecNumber evidence="3">2.7.13.3</ecNumber>
    </recommendedName>
</protein>
<dbReference type="InterPro" id="IPR036097">
    <property type="entry name" value="HisK_dim/P_sf"/>
</dbReference>
<feature type="domain" description="Histidine kinase" evidence="12">
    <location>
        <begin position="303"/>
        <end position="509"/>
    </location>
</feature>
<evidence type="ECO:0000256" key="10">
    <source>
        <dbReference type="SAM" id="Coils"/>
    </source>
</evidence>
<dbReference type="EMBL" id="LSFI01000017">
    <property type="protein sequence ID" value="OAG27885.1"/>
    <property type="molecule type" value="Genomic_DNA"/>
</dbReference>
<keyword evidence="15" id="KW-1185">Reference proteome</keyword>
<dbReference type="InterPro" id="IPR004358">
    <property type="entry name" value="Sig_transdc_His_kin-like_C"/>
</dbReference>
<dbReference type="AlphaFoldDB" id="A0A177E7L8"/>
<keyword evidence="4" id="KW-0597">Phosphoprotein</keyword>
<evidence type="ECO:0000313" key="15">
    <source>
        <dbReference type="Proteomes" id="UP000076964"/>
    </source>
</evidence>
<evidence type="ECO:0000256" key="11">
    <source>
        <dbReference type="SAM" id="Phobius"/>
    </source>
</evidence>
<feature type="transmembrane region" description="Helical" evidence="11">
    <location>
        <begin position="176"/>
        <end position="197"/>
    </location>
</feature>
<keyword evidence="6" id="KW-0547">Nucleotide-binding</keyword>
<feature type="domain" description="HAMP" evidence="13">
    <location>
        <begin position="199"/>
        <end position="254"/>
    </location>
</feature>
<dbReference type="Pfam" id="PF00672">
    <property type="entry name" value="HAMP"/>
    <property type="match status" value="1"/>
</dbReference>
<comment type="caution">
    <text evidence="14">The sequence shown here is derived from an EMBL/GenBank/DDBJ whole genome shotgun (WGS) entry which is preliminary data.</text>
</comment>
<dbReference type="GO" id="GO:0005524">
    <property type="term" value="F:ATP binding"/>
    <property type="evidence" value="ECO:0007669"/>
    <property type="project" value="UniProtKB-KW"/>
</dbReference>
<evidence type="ECO:0000256" key="7">
    <source>
        <dbReference type="ARBA" id="ARBA00022777"/>
    </source>
</evidence>
<dbReference type="InterPro" id="IPR005467">
    <property type="entry name" value="His_kinase_dom"/>
</dbReference>
<dbReference type="Gene3D" id="1.10.287.130">
    <property type="match status" value="1"/>
</dbReference>
<feature type="transmembrane region" description="Helical" evidence="11">
    <location>
        <begin position="12"/>
        <end position="33"/>
    </location>
</feature>
<dbReference type="GO" id="GO:0016020">
    <property type="term" value="C:membrane"/>
    <property type="evidence" value="ECO:0007669"/>
    <property type="project" value="UniProtKB-SubCell"/>
</dbReference>
<accession>A0A177E7L8</accession>
<dbReference type="CDD" id="cd00082">
    <property type="entry name" value="HisKA"/>
    <property type="match status" value="1"/>
</dbReference>
<dbReference type="CDD" id="cd06225">
    <property type="entry name" value="HAMP"/>
    <property type="match status" value="1"/>
</dbReference>